<dbReference type="Proteomes" id="UP000297527">
    <property type="component" value="Unassembled WGS sequence"/>
</dbReference>
<feature type="region of interest" description="Disordered" evidence="1">
    <location>
        <begin position="118"/>
        <end position="172"/>
    </location>
</feature>
<gene>
    <name evidence="2" type="ORF">BCON_0047g00210</name>
</gene>
<proteinExistence type="predicted"/>
<dbReference type="OrthoDB" id="3521855at2759"/>
<dbReference type="AlphaFoldDB" id="A0A4Z1IQZ7"/>
<protein>
    <submittedName>
        <fullName evidence="2">Uncharacterized protein</fullName>
    </submittedName>
</protein>
<evidence type="ECO:0000313" key="3">
    <source>
        <dbReference type="Proteomes" id="UP000297527"/>
    </source>
</evidence>
<evidence type="ECO:0000256" key="1">
    <source>
        <dbReference type="SAM" id="MobiDB-lite"/>
    </source>
</evidence>
<evidence type="ECO:0000313" key="2">
    <source>
        <dbReference type="EMBL" id="TGO59183.1"/>
    </source>
</evidence>
<organism evidence="2 3">
    <name type="scientific">Botryotinia convoluta</name>
    <dbReference type="NCBI Taxonomy" id="54673"/>
    <lineage>
        <taxon>Eukaryota</taxon>
        <taxon>Fungi</taxon>
        <taxon>Dikarya</taxon>
        <taxon>Ascomycota</taxon>
        <taxon>Pezizomycotina</taxon>
        <taxon>Leotiomycetes</taxon>
        <taxon>Helotiales</taxon>
        <taxon>Sclerotiniaceae</taxon>
        <taxon>Botryotinia</taxon>
    </lineage>
</organism>
<comment type="caution">
    <text evidence="2">The sequence shown here is derived from an EMBL/GenBank/DDBJ whole genome shotgun (WGS) entry which is preliminary data.</text>
</comment>
<keyword evidence="3" id="KW-1185">Reference proteome</keyword>
<dbReference type="EMBL" id="PQXN01000047">
    <property type="protein sequence ID" value="TGO59183.1"/>
    <property type="molecule type" value="Genomic_DNA"/>
</dbReference>
<sequence>MTSAGFNGKPDWEKLRRGKVYLWTKDEDKVLWDECKNFRVDGIPGYVKGEEFEEVVAAFREEQRKHRQNDTWPPRSLATVQMVQKRYQKLRAIAKAHGGNPFWEGDNGYKPTRIPIIPGTKRGVSRDINEGDNQYDNSFEESMDSRNFPMNPPVDAPFAKTYSEEQYQQGDR</sequence>
<accession>A0A4Z1IQZ7</accession>
<name>A0A4Z1IQZ7_9HELO</name>
<reference evidence="2 3" key="1">
    <citation type="submission" date="2017-12" db="EMBL/GenBank/DDBJ databases">
        <title>Comparative genomics of Botrytis spp.</title>
        <authorList>
            <person name="Valero-Jimenez C.A."/>
            <person name="Tapia P."/>
            <person name="Veloso J."/>
            <person name="Silva-Moreno E."/>
            <person name="Staats M."/>
            <person name="Valdes J.H."/>
            <person name="Van Kan J.A.L."/>
        </authorList>
    </citation>
    <scope>NUCLEOTIDE SEQUENCE [LARGE SCALE GENOMIC DNA]</scope>
    <source>
        <strain evidence="2 3">MUCL11595</strain>
    </source>
</reference>